<dbReference type="PANTHER" id="PTHR43774">
    <property type="entry name" value="PEPTIDE METHIONINE SULFOXIDE REDUCTASE"/>
    <property type="match status" value="1"/>
</dbReference>
<dbReference type="HAMAP" id="MF_01401">
    <property type="entry name" value="MsrA"/>
    <property type="match status" value="1"/>
</dbReference>
<sequence length="175" mass="20086">MEKQTAVFGGGCFWCTEAVYQELKGVTSVMPGYSGGVRPNPTYEDICSGRTGHAEVAKIEYDPASISYRDLLTIFFAVHDPTTLNRQGNDVGTQYRSVIFYTSEDQRREAEAFIKEIDAPDSKVVTEVKPLEKFYEAEDYHRNYYQNNSDQPYCQIVISPKLEKLKEKFYELLNF</sequence>
<dbReference type="GO" id="GO:0008113">
    <property type="term" value="F:peptide-methionine (S)-S-oxide reductase activity"/>
    <property type="evidence" value="ECO:0007669"/>
    <property type="project" value="UniProtKB-UniRule"/>
</dbReference>
<dbReference type="GO" id="GO:0033744">
    <property type="term" value="F:L-methionine:thioredoxin-disulfide S-oxidoreductase activity"/>
    <property type="evidence" value="ECO:0007669"/>
    <property type="project" value="RHEA"/>
</dbReference>
<dbReference type="AlphaFoldDB" id="A0A1F8GWQ2"/>
<dbReference type="EMBL" id="MGKP01000010">
    <property type="protein sequence ID" value="OGN29076.1"/>
    <property type="molecule type" value="Genomic_DNA"/>
</dbReference>
<dbReference type="EC" id="1.8.4.11" evidence="4"/>
<dbReference type="STRING" id="1802701.A3A33_00270"/>
<protein>
    <recommendedName>
        <fullName evidence="4">Peptide methionine sulfoxide reductase MsrA</fullName>
        <shortName evidence="4">Protein-methionine-S-oxide reductase</shortName>
        <ecNumber evidence="4">1.8.4.11</ecNumber>
    </recommendedName>
    <alternativeName>
        <fullName evidence="4">Peptide-methionine (S)-S-oxide reductase</fullName>
        <shortName evidence="4">Peptide Met(O) reductase</shortName>
    </alternativeName>
</protein>
<organism evidence="6 7">
    <name type="scientific">Candidatus Yanofskybacteria bacterium RIFCSPLOWO2_01_FULL_49_25</name>
    <dbReference type="NCBI Taxonomy" id="1802701"/>
    <lineage>
        <taxon>Bacteria</taxon>
        <taxon>Candidatus Yanofskyibacteriota</taxon>
    </lineage>
</organism>
<evidence type="ECO:0000256" key="3">
    <source>
        <dbReference type="ARBA" id="ARBA00048782"/>
    </source>
</evidence>
<evidence type="ECO:0000256" key="2">
    <source>
        <dbReference type="ARBA" id="ARBA00047806"/>
    </source>
</evidence>
<dbReference type="NCBIfam" id="TIGR00401">
    <property type="entry name" value="msrA"/>
    <property type="match status" value="1"/>
</dbReference>
<feature type="domain" description="Peptide methionine sulphoxide reductase MsrA" evidence="5">
    <location>
        <begin position="5"/>
        <end position="155"/>
    </location>
</feature>
<comment type="function">
    <text evidence="4">Has an important function as a repair enzyme for proteins that have been inactivated by oxidation. Catalyzes the reversible oxidation-reduction of methionine sulfoxide in proteins to methionine.</text>
</comment>
<dbReference type="Proteomes" id="UP000179047">
    <property type="component" value="Unassembled WGS sequence"/>
</dbReference>
<comment type="similarity">
    <text evidence="4">Belongs to the MsrA Met sulfoxide reductase family.</text>
</comment>
<dbReference type="InterPro" id="IPR002569">
    <property type="entry name" value="Met_Sox_Rdtase_MsrA_dom"/>
</dbReference>
<reference evidence="6 7" key="1">
    <citation type="journal article" date="2016" name="Nat. Commun.">
        <title>Thousands of microbial genomes shed light on interconnected biogeochemical processes in an aquifer system.</title>
        <authorList>
            <person name="Anantharaman K."/>
            <person name="Brown C.T."/>
            <person name="Hug L.A."/>
            <person name="Sharon I."/>
            <person name="Castelle C.J."/>
            <person name="Probst A.J."/>
            <person name="Thomas B.C."/>
            <person name="Singh A."/>
            <person name="Wilkins M.J."/>
            <person name="Karaoz U."/>
            <person name="Brodie E.L."/>
            <person name="Williams K.H."/>
            <person name="Hubbard S.S."/>
            <person name="Banfield J.F."/>
        </authorList>
    </citation>
    <scope>NUCLEOTIDE SEQUENCE [LARGE SCALE GENOMIC DNA]</scope>
</reference>
<proteinExistence type="inferred from homology"/>
<evidence type="ECO:0000256" key="1">
    <source>
        <dbReference type="ARBA" id="ARBA00023002"/>
    </source>
</evidence>
<comment type="caution">
    <text evidence="6">The sequence shown here is derived from an EMBL/GenBank/DDBJ whole genome shotgun (WGS) entry which is preliminary data.</text>
</comment>
<dbReference type="Gene3D" id="3.30.1060.10">
    <property type="entry name" value="Peptide methionine sulphoxide reductase MsrA"/>
    <property type="match status" value="1"/>
</dbReference>
<evidence type="ECO:0000259" key="5">
    <source>
        <dbReference type="Pfam" id="PF01625"/>
    </source>
</evidence>
<accession>A0A1F8GWQ2</accession>
<dbReference type="Pfam" id="PF01625">
    <property type="entry name" value="PMSR"/>
    <property type="match status" value="1"/>
</dbReference>
<dbReference type="PANTHER" id="PTHR43774:SF1">
    <property type="entry name" value="PEPTIDE METHIONINE SULFOXIDE REDUCTASE MSRA 2"/>
    <property type="match status" value="1"/>
</dbReference>
<dbReference type="InterPro" id="IPR036509">
    <property type="entry name" value="Met_Sox_Rdtase_MsrA_sf"/>
</dbReference>
<feature type="active site" evidence="4">
    <location>
        <position position="12"/>
    </location>
</feature>
<keyword evidence="1 4" id="KW-0560">Oxidoreductase</keyword>
<dbReference type="SUPFAM" id="SSF55068">
    <property type="entry name" value="Peptide methionine sulfoxide reductase"/>
    <property type="match status" value="1"/>
</dbReference>
<name>A0A1F8GWQ2_9BACT</name>
<comment type="catalytic activity">
    <reaction evidence="3 4">
        <text>[thioredoxin]-disulfide + L-methionine + H2O = L-methionine (S)-S-oxide + [thioredoxin]-dithiol</text>
        <dbReference type="Rhea" id="RHEA:19993"/>
        <dbReference type="Rhea" id="RHEA-COMP:10698"/>
        <dbReference type="Rhea" id="RHEA-COMP:10700"/>
        <dbReference type="ChEBI" id="CHEBI:15377"/>
        <dbReference type="ChEBI" id="CHEBI:29950"/>
        <dbReference type="ChEBI" id="CHEBI:50058"/>
        <dbReference type="ChEBI" id="CHEBI:57844"/>
        <dbReference type="ChEBI" id="CHEBI:58772"/>
        <dbReference type="EC" id="1.8.4.11"/>
    </reaction>
</comment>
<evidence type="ECO:0000256" key="4">
    <source>
        <dbReference type="HAMAP-Rule" id="MF_01401"/>
    </source>
</evidence>
<gene>
    <name evidence="4" type="primary">msrA</name>
    <name evidence="6" type="ORF">A3A33_00270</name>
</gene>
<evidence type="ECO:0000313" key="6">
    <source>
        <dbReference type="EMBL" id="OGN29076.1"/>
    </source>
</evidence>
<evidence type="ECO:0000313" key="7">
    <source>
        <dbReference type="Proteomes" id="UP000179047"/>
    </source>
</evidence>
<comment type="catalytic activity">
    <reaction evidence="2 4">
        <text>L-methionyl-[protein] + [thioredoxin]-disulfide + H2O = L-methionyl-(S)-S-oxide-[protein] + [thioredoxin]-dithiol</text>
        <dbReference type="Rhea" id="RHEA:14217"/>
        <dbReference type="Rhea" id="RHEA-COMP:10698"/>
        <dbReference type="Rhea" id="RHEA-COMP:10700"/>
        <dbReference type="Rhea" id="RHEA-COMP:12313"/>
        <dbReference type="Rhea" id="RHEA-COMP:12315"/>
        <dbReference type="ChEBI" id="CHEBI:15377"/>
        <dbReference type="ChEBI" id="CHEBI:16044"/>
        <dbReference type="ChEBI" id="CHEBI:29950"/>
        <dbReference type="ChEBI" id="CHEBI:44120"/>
        <dbReference type="ChEBI" id="CHEBI:50058"/>
        <dbReference type="EC" id="1.8.4.11"/>
    </reaction>
</comment>